<evidence type="ECO:0000256" key="1">
    <source>
        <dbReference type="SAM" id="MobiDB-lite"/>
    </source>
</evidence>
<feature type="region of interest" description="Disordered" evidence="1">
    <location>
        <begin position="80"/>
        <end position="105"/>
    </location>
</feature>
<dbReference type="Proteomes" id="UP000294114">
    <property type="component" value="Unassembled WGS sequence"/>
</dbReference>
<reference evidence="2 3" key="1">
    <citation type="submission" date="2019-02" db="EMBL/GenBank/DDBJ databases">
        <title>Sequencing the genomes of 1000 actinobacteria strains.</title>
        <authorList>
            <person name="Klenk H.-P."/>
        </authorList>
    </citation>
    <scope>NUCLEOTIDE SEQUENCE [LARGE SCALE GENOMIC DNA]</scope>
    <source>
        <strain evidence="2 3">DSM 45612</strain>
    </source>
</reference>
<organism evidence="2 3">
    <name type="scientific">Micromonospora kangleipakensis</name>
    <dbReference type="NCBI Taxonomy" id="1077942"/>
    <lineage>
        <taxon>Bacteria</taxon>
        <taxon>Bacillati</taxon>
        <taxon>Actinomycetota</taxon>
        <taxon>Actinomycetes</taxon>
        <taxon>Micromonosporales</taxon>
        <taxon>Micromonosporaceae</taxon>
        <taxon>Micromonospora</taxon>
    </lineage>
</organism>
<keyword evidence="3" id="KW-1185">Reference proteome</keyword>
<accession>A0A4Q8B6M5</accession>
<sequence length="105" mass="10935">MPGDFRHAGRFLTDLRQRDEQAEPVTVALSGGPGTALGSSHGTYPSEITGPAPTPTSYRPGFPYFRKAWCHMADRPPTLAGVPDGTGWVGASAGSRGTAAPEQAP</sequence>
<feature type="region of interest" description="Disordered" evidence="1">
    <location>
        <begin position="27"/>
        <end position="55"/>
    </location>
</feature>
<evidence type="ECO:0000313" key="3">
    <source>
        <dbReference type="Proteomes" id="UP000294114"/>
    </source>
</evidence>
<name>A0A4Q8B6M5_9ACTN</name>
<evidence type="ECO:0000313" key="2">
    <source>
        <dbReference type="EMBL" id="RZU73018.1"/>
    </source>
</evidence>
<comment type="caution">
    <text evidence="2">The sequence shown here is derived from an EMBL/GenBank/DDBJ whole genome shotgun (WGS) entry which is preliminary data.</text>
</comment>
<proteinExistence type="predicted"/>
<protein>
    <submittedName>
        <fullName evidence="2">Uncharacterized protein</fullName>
    </submittedName>
</protein>
<dbReference type="AlphaFoldDB" id="A0A4Q8B6M5"/>
<dbReference type="EMBL" id="SHLD01000001">
    <property type="protein sequence ID" value="RZU73018.1"/>
    <property type="molecule type" value="Genomic_DNA"/>
</dbReference>
<gene>
    <name evidence="2" type="ORF">EV384_1410</name>
</gene>